<evidence type="ECO:0000256" key="1">
    <source>
        <dbReference type="SAM" id="MobiDB-lite"/>
    </source>
</evidence>
<dbReference type="EMBL" id="BMTL01000005">
    <property type="protein sequence ID" value="GGR77380.1"/>
    <property type="molecule type" value="Genomic_DNA"/>
</dbReference>
<gene>
    <name evidence="2" type="ORF">GCM10010269_15810</name>
</gene>
<feature type="compositionally biased region" description="Basic and acidic residues" evidence="1">
    <location>
        <begin position="10"/>
        <end position="21"/>
    </location>
</feature>
<feature type="region of interest" description="Disordered" evidence="1">
    <location>
        <begin position="27"/>
        <end position="46"/>
    </location>
</feature>
<evidence type="ECO:0000313" key="3">
    <source>
        <dbReference type="Proteomes" id="UP000606194"/>
    </source>
</evidence>
<dbReference type="Proteomes" id="UP000606194">
    <property type="component" value="Unassembled WGS sequence"/>
</dbReference>
<organism evidence="2 3">
    <name type="scientific">Streptomyces humidus</name>
    <dbReference type="NCBI Taxonomy" id="52259"/>
    <lineage>
        <taxon>Bacteria</taxon>
        <taxon>Bacillati</taxon>
        <taxon>Actinomycetota</taxon>
        <taxon>Actinomycetes</taxon>
        <taxon>Kitasatosporales</taxon>
        <taxon>Streptomycetaceae</taxon>
        <taxon>Streptomyces</taxon>
    </lineage>
</organism>
<reference evidence="2" key="2">
    <citation type="submission" date="2020-09" db="EMBL/GenBank/DDBJ databases">
        <authorList>
            <person name="Sun Q."/>
            <person name="Ohkuma M."/>
        </authorList>
    </citation>
    <scope>NUCLEOTIDE SEQUENCE</scope>
    <source>
        <strain evidence="2">JCM 4386</strain>
    </source>
</reference>
<keyword evidence="3" id="KW-1185">Reference proteome</keyword>
<name>A0A918FSR3_9ACTN</name>
<reference evidence="2" key="1">
    <citation type="journal article" date="2014" name="Int. J. Syst. Evol. Microbiol.">
        <title>Complete genome sequence of Corynebacterium casei LMG S-19264T (=DSM 44701T), isolated from a smear-ripened cheese.</title>
        <authorList>
            <consortium name="US DOE Joint Genome Institute (JGI-PGF)"/>
            <person name="Walter F."/>
            <person name="Albersmeier A."/>
            <person name="Kalinowski J."/>
            <person name="Ruckert C."/>
        </authorList>
    </citation>
    <scope>NUCLEOTIDE SEQUENCE</scope>
    <source>
        <strain evidence="2">JCM 4386</strain>
    </source>
</reference>
<comment type="caution">
    <text evidence="2">The sequence shown here is derived from an EMBL/GenBank/DDBJ whole genome shotgun (WGS) entry which is preliminary data.</text>
</comment>
<sequence>MLAMSTIAPPRDHGGQQERRQLCHRAGIEVDQAPHPRGIAVGDRPQQADAGIVDQHVDLGSRTRQPLGQPGRSTLVRQVQSERRHLSPVLGVQPLGLRLQACAVPCDQDQVHALPGQPLGDRGPDACRGAGHDCSSRPGLFLRLHAQNGKF</sequence>
<evidence type="ECO:0000313" key="2">
    <source>
        <dbReference type="EMBL" id="GGR77380.1"/>
    </source>
</evidence>
<feature type="region of interest" description="Disordered" evidence="1">
    <location>
        <begin position="1"/>
        <end position="21"/>
    </location>
</feature>
<dbReference type="AlphaFoldDB" id="A0A918FSR3"/>
<accession>A0A918FSR3</accession>
<proteinExistence type="predicted"/>
<protein>
    <submittedName>
        <fullName evidence="2">Uncharacterized protein</fullName>
    </submittedName>
</protein>